<protein>
    <submittedName>
        <fullName evidence="2">Uncharacterized protein</fullName>
    </submittedName>
</protein>
<dbReference type="AlphaFoldDB" id="A0A699VKY6"/>
<feature type="non-terminal residue" evidence="2">
    <location>
        <position position="141"/>
    </location>
</feature>
<name>A0A699VKY6_TANCI</name>
<dbReference type="EMBL" id="BKCJ011464030">
    <property type="protein sequence ID" value="GFD35857.1"/>
    <property type="molecule type" value="Genomic_DNA"/>
</dbReference>
<feature type="non-terminal residue" evidence="2">
    <location>
        <position position="1"/>
    </location>
</feature>
<feature type="region of interest" description="Disordered" evidence="1">
    <location>
        <begin position="111"/>
        <end position="141"/>
    </location>
</feature>
<reference evidence="2" key="1">
    <citation type="journal article" date="2019" name="Sci. Rep.">
        <title>Draft genome of Tanacetum cinerariifolium, the natural source of mosquito coil.</title>
        <authorList>
            <person name="Yamashiro T."/>
            <person name="Shiraishi A."/>
            <person name="Satake H."/>
            <person name="Nakayama K."/>
        </authorList>
    </citation>
    <scope>NUCLEOTIDE SEQUENCE</scope>
</reference>
<evidence type="ECO:0000313" key="2">
    <source>
        <dbReference type="EMBL" id="GFD35857.1"/>
    </source>
</evidence>
<proteinExistence type="predicted"/>
<comment type="caution">
    <text evidence="2">The sequence shown here is derived from an EMBL/GenBank/DDBJ whole genome shotgun (WGS) entry which is preliminary data.</text>
</comment>
<gene>
    <name evidence="2" type="ORF">Tci_907826</name>
</gene>
<evidence type="ECO:0000256" key="1">
    <source>
        <dbReference type="SAM" id="MobiDB-lite"/>
    </source>
</evidence>
<accession>A0A699VKY6</accession>
<organism evidence="2">
    <name type="scientific">Tanacetum cinerariifolium</name>
    <name type="common">Dalmatian daisy</name>
    <name type="synonym">Chrysanthemum cinerariifolium</name>
    <dbReference type="NCBI Taxonomy" id="118510"/>
    <lineage>
        <taxon>Eukaryota</taxon>
        <taxon>Viridiplantae</taxon>
        <taxon>Streptophyta</taxon>
        <taxon>Embryophyta</taxon>
        <taxon>Tracheophyta</taxon>
        <taxon>Spermatophyta</taxon>
        <taxon>Magnoliopsida</taxon>
        <taxon>eudicotyledons</taxon>
        <taxon>Gunneridae</taxon>
        <taxon>Pentapetalae</taxon>
        <taxon>asterids</taxon>
        <taxon>campanulids</taxon>
        <taxon>Asterales</taxon>
        <taxon>Asteraceae</taxon>
        <taxon>Asteroideae</taxon>
        <taxon>Anthemideae</taxon>
        <taxon>Anthemidinae</taxon>
        <taxon>Tanacetum</taxon>
    </lineage>
</organism>
<sequence>KQIKKEQAAKAQNWKLPVCCDDDDDEESSKYLKEKIIYEFPLYSAVTPSEPVDSLIMGDKHLNTIPATESDEFTKSCVENLVPNPSESEVKNDCDVPAGFTTFSNALFDADYDSASSDDQSLPDEDVPEKIFSNPLFDEEI</sequence>